<dbReference type="RefSeq" id="WP_182078970.1">
    <property type="nucleotide sequence ID" value="NZ_CP059674.1"/>
</dbReference>
<name>A0A7D7Y5N9_9MOLU</name>
<sequence>MKRKNILKFVSLLGIGSFVMLAAASCSQAANTTQNPSSRTELGGGRMMDMSGGNANTNSNQGMMNSAETELNLARAQLTSLIDSENQNIVMYEDYAKIQATLKKAFTDARDILVKTDSNAQSLKDAKSTLESAISSAEKEKADFDKENSELVTAYNSLKESFKNGESIVDTLTEANYSAIKNNLNDLLKKVEPFIRATLIPVTGDTPKAEEVTVANTPLATAIRLNAPWKVNADRLVNSFVKTALVKDGLTGLTDSYNMAQPGNYSFVGYSVPVDSVNWSFARRQVFESLVAPLVTPPAENGVPQPAPLTDVSWVYSLSGAARYKLTFRYFGANQDKAYLYFPYKSNMMDMENNSTMFGLQYSLNGGAAQEINFAQTQDSHTGGGSSGTDEGMNKSSEINLLPTVDDIKIARIALSNLKFNLNEVEFSVPEGKVAPMIGNMYITSSDSDANKSKIYSDIFGNTLNNENSPTSVTVDLLKGYSLATSYNTYIQRFTTLKEGDSDANISKPVYLVGFIGGAQPRIGSQNIQVSSFKNGNEHPNEINGKRTLTIYVNAPSAGEYNISGSYISANRTMGTNDAHRMDTVRSLTFKTKEENSLTINVMSKTHFMSLESFDTSNNSTSVGTTHENSVTKRTIKLEQGLNKIVLSRDTGDTPFIGNLTFTLSSTPQANAN</sequence>
<keyword evidence="6" id="KW-1185">Reference proteome</keyword>
<feature type="domain" description="Haemagglutinin Mycoplasma" evidence="4">
    <location>
        <begin position="240"/>
        <end position="664"/>
    </location>
</feature>
<keyword evidence="3" id="KW-0732">Signal</keyword>
<keyword evidence="1" id="KW-0175">Coiled coil</keyword>
<evidence type="ECO:0000256" key="3">
    <source>
        <dbReference type="SAM" id="SignalP"/>
    </source>
</evidence>
<dbReference type="EMBL" id="CP059674">
    <property type="protein sequence ID" value="QMT98697.1"/>
    <property type="molecule type" value="Genomic_DNA"/>
</dbReference>
<feature type="compositionally biased region" description="Polar residues" evidence="2">
    <location>
        <begin position="29"/>
        <end position="40"/>
    </location>
</feature>
<feature type="signal peptide" evidence="3">
    <location>
        <begin position="1"/>
        <end position="29"/>
    </location>
</feature>
<evidence type="ECO:0000313" key="6">
    <source>
        <dbReference type="Proteomes" id="UP000514704"/>
    </source>
</evidence>
<evidence type="ECO:0000256" key="1">
    <source>
        <dbReference type="SAM" id="Coils"/>
    </source>
</evidence>
<dbReference type="PROSITE" id="PS51257">
    <property type="entry name" value="PROKAR_LIPOPROTEIN"/>
    <property type="match status" value="1"/>
</dbReference>
<dbReference type="InterPro" id="IPR008692">
    <property type="entry name" value="Hemogglutn_Mycoplasma"/>
</dbReference>
<feature type="coiled-coil region" evidence="1">
    <location>
        <begin position="120"/>
        <end position="147"/>
    </location>
</feature>
<gene>
    <name evidence="5" type="ORF">H3143_00975</name>
</gene>
<feature type="region of interest" description="Disordered" evidence="2">
    <location>
        <begin position="29"/>
        <end position="58"/>
    </location>
</feature>
<evidence type="ECO:0000256" key="2">
    <source>
        <dbReference type="SAM" id="MobiDB-lite"/>
    </source>
</evidence>
<dbReference type="Proteomes" id="UP000514704">
    <property type="component" value="Chromosome"/>
</dbReference>
<dbReference type="Pfam" id="PF07554">
    <property type="entry name" value="FIVAR"/>
    <property type="match status" value="2"/>
</dbReference>
<reference evidence="5 6" key="1">
    <citation type="journal article" date="2017" name="Int. J. Syst. Evol. Microbiol.">
        <title>Mycoplasma tullyi sp. nov., isolated from penguins of the genus Spheniscus.</title>
        <authorList>
            <person name="Yavari C.A."/>
            <person name="Ramirez A.S."/>
            <person name="Nicholas R.A.J."/>
            <person name="Radford A.D."/>
            <person name="Darby A.C."/>
            <person name="Bradbury J.M."/>
        </authorList>
    </citation>
    <scope>NUCLEOTIDE SEQUENCE [LARGE SCALE GENOMIC DNA]</scope>
    <source>
        <strain evidence="5 6">56A97T</strain>
    </source>
</reference>
<feature type="chain" id="PRO_5028384798" evidence="3">
    <location>
        <begin position="30"/>
        <end position="673"/>
    </location>
</feature>
<evidence type="ECO:0000259" key="4">
    <source>
        <dbReference type="Pfam" id="PF05692"/>
    </source>
</evidence>
<dbReference type="Pfam" id="PF05692">
    <property type="entry name" value="Myco_haema"/>
    <property type="match status" value="1"/>
</dbReference>
<accession>A0A7D7Y5N9</accession>
<dbReference type="KEGG" id="mtuy:H3143_00975"/>
<organism evidence="5 6">
    <name type="scientific">Mycoplasma tullyi</name>
    <dbReference type="NCBI Taxonomy" id="1612150"/>
    <lineage>
        <taxon>Bacteria</taxon>
        <taxon>Bacillati</taxon>
        <taxon>Mycoplasmatota</taxon>
        <taxon>Mollicutes</taxon>
        <taxon>Mycoplasmataceae</taxon>
        <taxon>Mycoplasma</taxon>
    </lineage>
</organism>
<dbReference type="AlphaFoldDB" id="A0A7D7Y5N9"/>
<dbReference type="Gene3D" id="2.60.120.260">
    <property type="entry name" value="Galactose-binding domain-like"/>
    <property type="match status" value="1"/>
</dbReference>
<protein>
    <submittedName>
        <fullName evidence="5">FIVAR domain-containing protein</fullName>
    </submittedName>
</protein>
<proteinExistence type="predicted"/>
<evidence type="ECO:0000313" key="5">
    <source>
        <dbReference type="EMBL" id="QMT98697.1"/>
    </source>
</evidence>